<proteinExistence type="predicted"/>
<sequence>MAQNQYTGNYYLGSDGVWTTNIPEYVKKTGVISDNSKMVYVSMANTKYHTIPNCNGDKTRELTLNEAKKRGYQPDSECCGISIN</sequence>
<dbReference type="EMBL" id="LZZM01000040">
    <property type="protein sequence ID" value="OOM81952.1"/>
    <property type="molecule type" value="Genomic_DNA"/>
</dbReference>
<dbReference type="RefSeq" id="WP_077845976.1">
    <property type="nucleotide sequence ID" value="NZ_LZZM01000040.1"/>
</dbReference>
<reference evidence="1 2" key="1">
    <citation type="submission" date="2016-05" db="EMBL/GenBank/DDBJ databases">
        <title>Microbial solvent formation.</title>
        <authorList>
            <person name="Poehlein A."/>
            <person name="Montoya Solano J.D."/>
            <person name="Flitsch S."/>
            <person name="Krabben P."/>
            <person name="Duerre P."/>
            <person name="Daniel R."/>
        </authorList>
    </citation>
    <scope>NUCLEOTIDE SEQUENCE [LARGE SCALE GENOMIC DNA]</scope>
    <source>
        <strain evidence="1 2">DSM 2619</strain>
    </source>
</reference>
<name>A0A1S8TWI6_9CLOT</name>
<evidence type="ECO:0000313" key="2">
    <source>
        <dbReference type="Proteomes" id="UP000190890"/>
    </source>
</evidence>
<comment type="caution">
    <text evidence="1">The sequence shown here is derived from an EMBL/GenBank/DDBJ whole genome shotgun (WGS) entry which is preliminary data.</text>
</comment>
<keyword evidence="2" id="KW-1185">Reference proteome</keyword>
<dbReference type="AlphaFoldDB" id="A0A1S8TWI6"/>
<accession>A0A1S8TWI6</accession>
<evidence type="ECO:0000313" key="1">
    <source>
        <dbReference type="EMBL" id="OOM81952.1"/>
    </source>
</evidence>
<protein>
    <submittedName>
        <fullName evidence="1">Uncharacterized protein</fullName>
    </submittedName>
</protein>
<organism evidence="1 2">
    <name type="scientific">Clostridium puniceum</name>
    <dbReference type="NCBI Taxonomy" id="29367"/>
    <lineage>
        <taxon>Bacteria</taxon>
        <taxon>Bacillati</taxon>
        <taxon>Bacillota</taxon>
        <taxon>Clostridia</taxon>
        <taxon>Eubacteriales</taxon>
        <taxon>Clostridiaceae</taxon>
        <taxon>Clostridium</taxon>
    </lineage>
</organism>
<gene>
    <name evidence="1" type="ORF">CLPUN_06870</name>
</gene>
<dbReference type="Proteomes" id="UP000190890">
    <property type="component" value="Unassembled WGS sequence"/>
</dbReference>